<feature type="signal peptide" evidence="1">
    <location>
        <begin position="1"/>
        <end position="20"/>
    </location>
</feature>
<dbReference type="RefSeq" id="WP_290364637.1">
    <property type="nucleotide sequence ID" value="NZ_JAUFQU010000001.1"/>
</dbReference>
<keyword evidence="1" id="KW-0732">Signal</keyword>
<evidence type="ECO:0000256" key="1">
    <source>
        <dbReference type="SAM" id="SignalP"/>
    </source>
</evidence>
<evidence type="ECO:0000313" key="2">
    <source>
        <dbReference type="EMBL" id="MDN3708786.1"/>
    </source>
</evidence>
<dbReference type="EMBL" id="JAUFQU010000001">
    <property type="protein sequence ID" value="MDN3708786.1"/>
    <property type="molecule type" value="Genomic_DNA"/>
</dbReference>
<sequence>MKKILVSVLLGFLCSNEIFAQQDPHYTQYMYNQSVFNPAYAGSKESLSLGVLHRQQWVGLDGAPKTTTIFGHSKVGKSVGVGISAISDEIGPITENKIYADVSYTLDLGGKHRLALGVKGGVTLQNIGYFSDINPGVPDPNDPAFASDENNSLFNVGAGAFYYTDKYYIGLSVPNFLQNTYVEKNNRKFGSDVMHMFLTGGYVFDLNEEWKLKPSTMLKMAMNSPVSVDASVNAMWNNKLEFGATYRLEDSFGAMINYAVLPNLRIGYAYDHIVSDLKVAGTASHEVIVLFDIYFKKRVSSSPRYF</sequence>
<dbReference type="SUPFAM" id="SSF103515">
    <property type="entry name" value="Autotransporter"/>
    <property type="match status" value="1"/>
</dbReference>
<feature type="chain" id="PRO_5045369750" evidence="1">
    <location>
        <begin position="21"/>
        <end position="306"/>
    </location>
</feature>
<keyword evidence="3" id="KW-1185">Reference proteome</keyword>
<dbReference type="InterPro" id="IPR036709">
    <property type="entry name" value="Autotransporte_beta_dom_sf"/>
</dbReference>
<gene>
    <name evidence="2" type="ORF">QW060_16915</name>
</gene>
<dbReference type="NCBIfam" id="TIGR03519">
    <property type="entry name" value="T9SS_PorP_fam"/>
    <property type="match status" value="1"/>
</dbReference>
<accession>A0ABT8CYF8</accession>
<comment type="caution">
    <text evidence="2">The sequence shown here is derived from an EMBL/GenBank/DDBJ whole genome shotgun (WGS) entry which is preliminary data.</text>
</comment>
<dbReference type="InterPro" id="IPR019861">
    <property type="entry name" value="PorP/SprF_Bacteroidetes"/>
</dbReference>
<protein>
    <submittedName>
        <fullName evidence="2">Type IX secretion system membrane protein PorP/SprF</fullName>
    </submittedName>
</protein>
<proteinExistence type="predicted"/>
<organism evidence="2 3">
    <name type="scientific">Paenimyroides ceti</name>
    <dbReference type="NCBI Taxonomy" id="395087"/>
    <lineage>
        <taxon>Bacteria</taxon>
        <taxon>Pseudomonadati</taxon>
        <taxon>Bacteroidota</taxon>
        <taxon>Flavobacteriia</taxon>
        <taxon>Flavobacteriales</taxon>
        <taxon>Flavobacteriaceae</taxon>
        <taxon>Paenimyroides</taxon>
    </lineage>
</organism>
<name>A0ABT8CYF8_9FLAO</name>
<dbReference type="Proteomes" id="UP001242368">
    <property type="component" value="Unassembled WGS sequence"/>
</dbReference>
<dbReference type="Pfam" id="PF11751">
    <property type="entry name" value="PorP_SprF"/>
    <property type="match status" value="1"/>
</dbReference>
<evidence type="ECO:0000313" key="3">
    <source>
        <dbReference type="Proteomes" id="UP001242368"/>
    </source>
</evidence>
<reference evidence="3" key="1">
    <citation type="journal article" date="2019" name="Int. J. Syst. Evol. Microbiol.">
        <title>The Global Catalogue of Microorganisms (GCM) 10K type strain sequencing project: providing services to taxonomists for standard genome sequencing and annotation.</title>
        <authorList>
            <consortium name="The Broad Institute Genomics Platform"/>
            <consortium name="The Broad Institute Genome Sequencing Center for Infectious Disease"/>
            <person name="Wu L."/>
            <person name="Ma J."/>
        </authorList>
    </citation>
    <scope>NUCLEOTIDE SEQUENCE [LARGE SCALE GENOMIC DNA]</scope>
    <source>
        <strain evidence="3">CECT 7184</strain>
    </source>
</reference>